<dbReference type="Pfam" id="PF00106">
    <property type="entry name" value="adh_short"/>
    <property type="match status" value="1"/>
</dbReference>
<keyword evidence="5" id="KW-0690">Ribosome biogenesis</keyword>
<dbReference type="GO" id="GO:0005730">
    <property type="term" value="C:nucleolus"/>
    <property type="evidence" value="ECO:0007669"/>
    <property type="project" value="UniProtKB-SubCell"/>
</dbReference>
<dbReference type="OrthoDB" id="5072at2759"/>
<dbReference type="GO" id="GO:0008097">
    <property type="term" value="F:5S rRNA binding"/>
    <property type="evidence" value="ECO:0007669"/>
    <property type="project" value="TreeGrafter"/>
</dbReference>
<dbReference type="Proteomes" id="UP000183567">
    <property type="component" value="Unassembled WGS sequence"/>
</dbReference>
<gene>
    <name evidence="9" type="ORF">AZE42_01568</name>
</gene>
<dbReference type="GO" id="GO:0006364">
    <property type="term" value="P:rRNA processing"/>
    <property type="evidence" value="ECO:0007669"/>
    <property type="project" value="TreeGrafter"/>
</dbReference>
<sequence>MAESKVWLVTGSSSGFGRSMTEFLLRNGNKVVATLRRKEALLDLAEQYPSSQLLIVQMDVTKRSEVAAAFAKAEEVFGRVDVVFNNAGMNIVGEMESLSDEEARHIFEVNFWGASNVTREAIRMFREVNKPIGGRLLQVSSTLGLYGRAGVSYYAASKHALEGFSESLAQELDPAWNIQVTLIEPGPFRTKMFKDNMQAAPQHPAYANPELPGSKFREWMASTPADGDTDKAVVVIEKLTHLVEAPLRFPLHRNAVKGGKEKAKSLIETMDKYESKISSSASKSAVQKPNPSDIGAPSQLAQSTRKGKKAWRKNIDIQPVEEGLESLRSEERVIGSTLQKQTDDQLFVVDTKGDDRVRKALPRYSKAELTATKILAQRSAVPAVFSRPTAPSRSKVSRADKERLLRMAKRPRKGPFNAVMDHTEFGAGSAAIDVSAAVKHSGSYDPWVVEEVEDIADGLEHTKKPKIKAKLSHPRDIIEVPAVLEPHQGSSYNPPAAAHEELITEAFKVELRRQEEADRMAEVRRKVAEARTGAANATEGLPLGMTLDEIPHDDGEPAPEEDAVVPKKPSAPKTKQQRAKALRLRAEKQALAEKAAKKRMLTTIMLAKSLRSSAEKNSQQQHQARLARQLALRMKLSKGLAGQRLGKYKVPENEIEVQIGEDLSENLRTLKPEGNLFRDRFRSLQQRALVEARVPVLSVKRAKLKEYEKHAWKRFE</sequence>
<evidence type="ECO:0000313" key="9">
    <source>
        <dbReference type="EMBL" id="OJA14307.1"/>
    </source>
</evidence>
<dbReference type="GO" id="GO:0005654">
    <property type="term" value="C:nucleoplasm"/>
    <property type="evidence" value="ECO:0007669"/>
    <property type="project" value="UniProtKB-SubCell"/>
</dbReference>
<evidence type="ECO:0000256" key="6">
    <source>
        <dbReference type="ARBA" id="ARBA00022857"/>
    </source>
</evidence>
<feature type="region of interest" description="Disordered" evidence="8">
    <location>
        <begin position="530"/>
        <end position="579"/>
    </location>
</feature>
<dbReference type="InterPro" id="IPR011687">
    <property type="entry name" value="Nop53/GLTSCR2"/>
</dbReference>
<evidence type="ECO:0000256" key="7">
    <source>
        <dbReference type="ARBA" id="ARBA00023242"/>
    </source>
</evidence>
<dbReference type="PANTHER" id="PTHR14211">
    <property type="entry name" value="GLIOMA SUPPRESSOR CANDIDATE REGION GENE 2"/>
    <property type="match status" value="1"/>
</dbReference>
<dbReference type="InterPro" id="IPR002347">
    <property type="entry name" value="SDR_fam"/>
</dbReference>
<evidence type="ECO:0000313" key="10">
    <source>
        <dbReference type="Proteomes" id="UP000183567"/>
    </source>
</evidence>
<evidence type="ECO:0000256" key="4">
    <source>
        <dbReference type="ARBA" id="ARBA00018339"/>
    </source>
</evidence>
<comment type="subcellular location">
    <subcellularLocation>
        <location evidence="1">Nucleus</location>
        <location evidence="1">Nucleolus</location>
    </subcellularLocation>
    <subcellularLocation>
        <location evidence="2">Nucleus</location>
        <location evidence="2">Nucleoplasm</location>
    </subcellularLocation>
</comment>
<proteinExistence type="inferred from homology"/>
<dbReference type="PANTHER" id="PTHR14211:SF7">
    <property type="entry name" value="RIBOSOME BIOGENESIS PROTEIN NOP53"/>
    <property type="match status" value="1"/>
</dbReference>
<name>A0A1J8Q2V9_9AGAM</name>
<keyword evidence="10" id="KW-1185">Reference proteome</keyword>
<dbReference type="InterPro" id="IPR020904">
    <property type="entry name" value="Sc_DH/Rdtase_CS"/>
</dbReference>
<evidence type="ECO:0000256" key="3">
    <source>
        <dbReference type="ARBA" id="ARBA00008838"/>
    </source>
</evidence>
<dbReference type="PRINTS" id="PR00081">
    <property type="entry name" value="GDHRDH"/>
</dbReference>
<dbReference type="SUPFAM" id="SSF51735">
    <property type="entry name" value="NAD(P)-binding Rossmann-fold domains"/>
    <property type="match status" value="1"/>
</dbReference>
<accession>A0A1J8Q2V9</accession>
<evidence type="ECO:0000256" key="2">
    <source>
        <dbReference type="ARBA" id="ARBA00004642"/>
    </source>
</evidence>
<dbReference type="PROSITE" id="PS00061">
    <property type="entry name" value="ADH_SHORT"/>
    <property type="match status" value="1"/>
</dbReference>
<dbReference type="GO" id="GO:0000027">
    <property type="term" value="P:ribosomal large subunit assembly"/>
    <property type="evidence" value="ECO:0007669"/>
    <property type="project" value="TreeGrafter"/>
</dbReference>
<dbReference type="EMBL" id="LVVM01003767">
    <property type="protein sequence ID" value="OJA14307.1"/>
    <property type="molecule type" value="Genomic_DNA"/>
</dbReference>
<dbReference type="AlphaFoldDB" id="A0A1J8Q2V9"/>
<dbReference type="Gene3D" id="3.40.50.720">
    <property type="entry name" value="NAD(P)-binding Rossmann-like Domain"/>
    <property type="match status" value="1"/>
</dbReference>
<comment type="similarity">
    <text evidence="3">Belongs to the NOP53 family.</text>
</comment>
<feature type="region of interest" description="Disordered" evidence="8">
    <location>
        <begin position="278"/>
        <end position="314"/>
    </location>
</feature>
<keyword evidence="7" id="KW-0539">Nucleus</keyword>
<dbReference type="PRINTS" id="PR00080">
    <property type="entry name" value="SDRFAMILY"/>
</dbReference>
<comment type="caution">
    <text evidence="9">The sequence shown here is derived from an EMBL/GenBank/DDBJ whole genome shotgun (WGS) entry which is preliminary data.</text>
</comment>
<evidence type="ECO:0000256" key="1">
    <source>
        <dbReference type="ARBA" id="ARBA00004604"/>
    </source>
</evidence>
<keyword evidence="6" id="KW-0521">NADP</keyword>
<dbReference type="CDD" id="cd05374">
    <property type="entry name" value="17beta-HSD-like_SDR_c"/>
    <property type="match status" value="1"/>
</dbReference>
<dbReference type="InterPro" id="IPR036291">
    <property type="entry name" value="NAD(P)-bd_dom_sf"/>
</dbReference>
<organism evidence="9 10">
    <name type="scientific">Rhizopogon vesiculosus</name>
    <dbReference type="NCBI Taxonomy" id="180088"/>
    <lineage>
        <taxon>Eukaryota</taxon>
        <taxon>Fungi</taxon>
        <taxon>Dikarya</taxon>
        <taxon>Basidiomycota</taxon>
        <taxon>Agaricomycotina</taxon>
        <taxon>Agaricomycetes</taxon>
        <taxon>Agaricomycetidae</taxon>
        <taxon>Boletales</taxon>
        <taxon>Suillineae</taxon>
        <taxon>Rhizopogonaceae</taxon>
        <taxon>Rhizopogon</taxon>
    </lineage>
</organism>
<protein>
    <recommendedName>
        <fullName evidence="4">Ribosome biogenesis protein NOP53</fullName>
    </recommendedName>
</protein>
<reference evidence="9 10" key="1">
    <citation type="submission" date="2016-03" db="EMBL/GenBank/DDBJ databases">
        <title>Comparative genomics of the ectomycorrhizal sister species Rhizopogon vinicolor and Rhizopogon vesiculosus (Basidiomycota: Boletales) reveals a divergence of the mating type B locus.</title>
        <authorList>
            <person name="Mujic A.B."/>
            <person name="Kuo A."/>
            <person name="Tritt A."/>
            <person name="Lipzen A."/>
            <person name="Chen C."/>
            <person name="Johnson J."/>
            <person name="Sharma A."/>
            <person name="Barry K."/>
            <person name="Grigoriev I.V."/>
            <person name="Spatafora J.W."/>
        </authorList>
    </citation>
    <scope>NUCLEOTIDE SEQUENCE [LARGE SCALE GENOMIC DNA]</scope>
    <source>
        <strain evidence="9 10">AM-OR11-056</strain>
    </source>
</reference>
<evidence type="ECO:0000256" key="8">
    <source>
        <dbReference type="SAM" id="MobiDB-lite"/>
    </source>
</evidence>
<evidence type="ECO:0000256" key="5">
    <source>
        <dbReference type="ARBA" id="ARBA00022517"/>
    </source>
</evidence>
<dbReference type="Pfam" id="PF07767">
    <property type="entry name" value="Nop53"/>
    <property type="match status" value="1"/>
</dbReference>
<dbReference type="STRING" id="180088.A0A1J8Q2V9"/>